<protein>
    <submittedName>
        <fullName evidence="3">Esterase/lipase</fullName>
    </submittedName>
</protein>
<gene>
    <name evidence="3" type="ordered locus">SSIL_0501</name>
</gene>
<dbReference type="InterPro" id="IPR013094">
    <property type="entry name" value="AB_hydrolase_3"/>
</dbReference>
<dbReference type="EMBL" id="AP012157">
    <property type="protein sequence ID" value="BAK14924.1"/>
    <property type="molecule type" value="Genomic_DNA"/>
</dbReference>
<feature type="domain" description="Alpha/beta hydrolase fold-3" evidence="2">
    <location>
        <begin position="73"/>
        <end position="274"/>
    </location>
</feature>
<organism evidence="3 4">
    <name type="scientific">Solibacillus silvestris (strain StLB046)</name>
    <name type="common">Bacillus silvestris</name>
    <dbReference type="NCBI Taxonomy" id="1002809"/>
    <lineage>
        <taxon>Bacteria</taxon>
        <taxon>Bacillati</taxon>
        <taxon>Bacillota</taxon>
        <taxon>Bacilli</taxon>
        <taxon>Bacillales</taxon>
        <taxon>Caryophanaceae</taxon>
        <taxon>Solibacillus</taxon>
    </lineage>
</organism>
<evidence type="ECO:0000313" key="3">
    <source>
        <dbReference type="EMBL" id="BAK14924.1"/>
    </source>
</evidence>
<sequence length="298" mass="34007">MMNGLHPELFESINRKLKNSRTFEQLIMNRTFVHFSEQNYQLENCLIEEMMIGNIRVIRIQPKNAVQIMPCFIWLHGGGMVFGNPDDSVPYVIDFVQHFQAVVFIPQYRLAPENPYPVALEDGYELLKWISEHASSLNIDPMKIIVSGGSAGGNLALAIALKSRDEIGPKIAAVLPLYPMLDAKERPFHKKFTSPAIWNAEKNKKSWRAYLPGTDNISPYASPFYANVEGLPPVYTFIGTHDLFYEEVCEFVDKLQQARVQVQFDIYQGCTHGFDLEEIPIAREAKKRLLNITSKLLK</sequence>
<reference evidence="4" key="1">
    <citation type="submission" date="2011-04" db="EMBL/GenBank/DDBJ databases">
        <title>Genome sequence of Solibacillus silvestris StLB046.</title>
        <authorList>
            <person name="Morohoshi T."/>
            <person name="Someya N."/>
            <person name="Ikeda T."/>
        </authorList>
    </citation>
    <scope>NUCLEOTIDE SEQUENCE [LARGE SCALE GENOMIC DNA]</scope>
    <source>
        <strain evidence="4">StLB046</strain>
    </source>
</reference>
<proteinExistence type="predicted"/>
<dbReference type="InterPro" id="IPR029058">
    <property type="entry name" value="AB_hydrolase_fold"/>
</dbReference>
<reference evidence="3 4" key="2">
    <citation type="journal article" date="2012" name="J. Biosci. Bioeng.">
        <title>Complete genome sequence and characterization of the N-acylhomoserine lactone-degrading gene of the potato leaf-associated Solibacillus silvestris.</title>
        <authorList>
            <person name="Morohoshi T."/>
            <person name="Tominaga Y."/>
            <person name="Someya N."/>
            <person name="Ikeda T."/>
        </authorList>
    </citation>
    <scope>NUCLEOTIDE SEQUENCE [LARGE SCALE GENOMIC DNA]</scope>
    <source>
        <strain evidence="3 4">StLB046</strain>
    </source>
</reference>
<dbReference type="eggNOG" id="COG0657">
    <property type="taxonomic scope" value="Bacteria"/>
</dbReference>
<dbReference type="PANTHER" id="PTHR48081:SF8">
    <property type="entry name" value="ALPHA_BETA HYDROLASE FOLD-3 DOMAIN-CONTAINING PROTEIN-RELATED"/>
    <property type="match status" value="1"/>
</dbReference>
<dbReference type="PATRIC" id="fig|1002809.3.peg.507"/>
<dbReference type="AlphaFoldDB" id="F2F7J9"/>
<evidence type="ECO:0000259" key="2">
    <source>
        <dbReference type="Pfam" id="PF07859"/>
    </source>
</evidence>
<accession>F2F7J9</accession>
<keyword evidence="1" id="KW-0378">Hydrolase</keyword>
<dbReference type="PANTHER" id="PTHR48081">
    <property type="entry name" value="AB HYDROLASE SUPERFAMILY PROTEIN C4A8.06C"/>
    <property type="match status" value="1"/>
</dbReference>
<dbReference type="SUPFAM" id="SSF53474">
    <property type="entry name" value="alpha/beta-Hydrolases"/>
    <property type="match status" value="1"/>
</dbReference>
<dbReference type="Gene3D" id="3.40.50.1820">
    <property type="entry name" value="alpha/beta hydrolase"/>
    <property type="match status" value="1"/>
</dbReference>
<keyword evidence="4" id="KW-1185">Reference proteome</keyword>
<evidence type="ECO:0000313" key="4">
    <source>
        <dbReference type="Proteomes" id="UP000006691"/>
    </source>
</evidence>
<dbReference type="Proteomes" id="UP000006691">
    <property type="component" value="Chromosome"/>
</dbReference>
<name>F2F7J9_SOLSS</name>
<dbReference type="InterPro" id="IPR050300">
    <property type="entry name" value="GDXG_lipolytic_enzyme"/>
</dbReference>
<dbReference type="KEGG" id="siv:SSIL_0501"/>
<dbReference type="GO" id="GO:0016787">
    <property type="term" value="F:hydrolase activity"/>
    <property type="evidence" value="ECO:0007669"/>
    <property type="project" value="UniProtKB-KW"/>
</dbReference>
<dbReference type="HOGENOM" id="CLU_012494_6_1_9"/>
<evidence type="ECO:0000256" key="1">
    <source>
        <dbReference type="ARBA" id="ARBA00022801"/>
    </source>
</evidence>
<dbReference type="Pfam" id="PF07859">
    <property type="entry name" value="Abhydrolase_3"/>
    <property type="match status" value="1"/>
</dbReference>
<dbReference type="STRING" id="1002809.SSIL_0501"/>
<dbReference type="RefSeq" id="WP_014822596.1">
    <property type="nucleotide sequence ID" value="NC_018065.1"/>
</dbReference>